<evidence type="ECO:0000259" key="14">
    <source>
        <dbReference type="PROSITE" id="PS51217"/>
    </source>
</evidence>
<evidence type="ECO:0000256" key="4">
    <source>
        <dbReference type="ARBA" id="ARBA00022806"/>
    </source>
</evidence>
<evidence type="ECO:0000256" key="10">
    <source>
        <dbReference type="ARBA" id="ARBA00034808"/>
    </source>
</evidence>
<keyword evidence="16" id="KW-1185">Reference proteome</keyword>
<dbReference type="Pfam" id="PF13361">
    <property type="entry name" value="UvrD_C"/>
    <property type="match status" value="1"/>
</dbReference>
<evidence type="ECO:0000259" key="13">
    <source>
        <dbReference type="PROSITE" id="PS51198"/>
    </source>
</evidence>
<evidence type="ECO:0000313" key="16">
    <source>
        <dbReference type="Proteomes" id="UP000749471"/>
    </source>
</evidence>
<feature type="domain" description="UvrD-like helicase ATP-binding" evidence="13">
    <location>
        <begin position="1"/>
        <end position="420"/>
    </location>
</feature>
<dbReference type="PROSITE" id="PS51217">
    <property type="entry name" value="UVRD_HELICASE_CTER"/>
    <property type="match status" value="1"/>
</dbReference>
<evidence type="ECO:0000256" key="8">
    <source>
        <dbReference type="ARBA" id="ARBA00023235"/>
    </source>
</evidence>
<keyword evidence="7" id="KW-0234">DNA repair</keyword>
<dbReference type="PANTHER" id="PTHR11070">
    <property type="entry name" value="UVRD / RECB / PCRA DNA HELICASE FAMILY MEMBER"/>
    <property type="match status" value="1"/>
</dbReference>
<keyword evidence="1 12" id="KW-0547">Nucleotide-binding</keyword>
<proteinExistence type="predicted"/>
<dbReference type="InterPro" id="IPR038726">
    <property type="entry name" value="PDDEXK_AddAB-type"/>
</dbReference>
<reference evidence="15 16" key="1">
    <citation type="submission" date="2021-06" db="EMBL/GenBank/DDBJ databases">
        <authorList>
            <person name="Sun Q."/>
            <person name="Li D."/>
        </authorList>
    </citation>
    <scope>NUCLEOTIDE SEQUENCE [LARGE SCALE GENOMIC DNA]</scope>
    <source>
        <strain evidence="15 16">MSJ-40</strain>
    </source>
</reference>
<keyword evidence="2" id="KW-0227">DNA damage</keyword>
<evidence type="ECO:0000256" key="1">
    <source>
        <dbReference type="ARBA" id="ARBA00022741"/>
    </source>
</evidence>
<keyword evidence="5 12" id="KW-0067">ATP-binding</keyword>
<dbReference type="Proteomes" id="UP000749471">
    <property type="component" value="Unassembled WGS sequence"/>
</dbReference>
<evidence type="ECO:0000256" key="6">
    <source>
        <dbReference type="ARBA" id="ARBA00023125"/>
    </source>
</evidence>
<gene>
    <name evidence="15" type="ORF">KQI42_05235</name>
</gene>
<dbReference type="RefSeq" id="WP_216517460.1">
    <property type="nucleotide sequence ID" value="NZ_JAHLPM010000003.1"/>
</dbReference>
<organism evidence="15 16">
    <name type="scientific">Tissierella simiarum</name>
    <dbReference type="NCBI Taxonomy" id="2841534"/>
    <lineage>
        <taxon>Bacteria</taxon>
        <taxon>Bacillati</taxon>
        <taxon>Bacillota</taxon>
        <taxon>Tissierellia</taxon>
        <taxon>Tissierellales</taxon>
        <taxon>Tissierellaceae</taxon>
        <taxon>Tissierella</taxon>
    </lineage>
</organism>
<evidence type="ECO:0000313" key="15">
    <source>
        <dbReference type="EMBL" id="MBU5437401.1"/>
    </source>
</evidence>
<comment type="catalytic activity">
    <reaction evidence="11">
        <text>ATP + H2O = ADP + phosphate + H(+)</text>
        <dbReference type="Rhea" id="RHEA:13065"/>
        <dbReference type="ChEBI" id="CHEBI:15377"/>
        <dbReference type="ChEBI" id="CHEBI:15378"/>
        <dbReference type="ChEBI" id="CHEBI:30616"/>
        <dbReference type="ChEBI" id="CHEBI:43474"/>
        <dbReference type="ChEBI" id="CHEBI:456216"/>
        <dbReference type="EC" id="5.6.2.4"/>
    </reaction>
</comment>
<keyword evidence="4 12" id="KW-0347">Helicase</keyword>
<dbReference type="Pfam" id="PF00580">
    <property type="entry name" value="UvrD-helicase"/>
    <property type="match status" value="1"/>
</dbReference>
<feature type="domain" description="UvrD-like helicase C-terminal" evidence="14">
    <location>
        <begin position="421"/>
        <end position="708"/>
    </location>
</feature>
<dbReference type="Pfam" id="PF12705">
    <property type="entry name" value="PDDEXK_1"/>
    <property type="match status" value="1"/>
</dbReference>
<dbReference type="PANTHER" id="PTHR11070:SF48">
    <property type="entry name" value="ATP-DEPENDENT HELICASE_NUCLEASE SUBUNIT A"/>
    <property type="match status" value="1"/>
</dbReference>
<protein>
    <recommendedName>
        <fullName evidence="10">DNA 3'-5' helicase</fullName>
        <ecNumber evidence="10">5.6.2.4</ecNumber>
    </recommendedName>
</protein>
<dbReference type="InterPro" id="IPR014016">
    <property type="entry name" value="UvrD-like_ATP-bd"/>
</dbReference>
<keyword evidence="3 12" id="KW-0378">Hydrolase</keyword>
<dbReference type="CDD" id="cd17932">
    <property type="entry name" value="DEXQc_UvrD"/>
    <property type="match status" value="1"/>
</dbReference>
<evidence type="ECO:0000256" key="7">
    <source>
        <dbReference type="ARBA" id="ARBA00023204"/>
    </source>
</evidence>
<accession>A0ABS6E3B7</accession>
<keyword evidence="8" id="KW-0413">Isomerase</keyword>
<comment type="caution">
    <text evidence="15">The sequence shown here is derived from an EMBL/GenBank/DDBJ whole genome shotgun (WGS) entry which is preliminary data.</text>
</comment>
<evidence type="ECO:0000256" key="5">
    <source>
        <dbReference type="ARBA" id="ARBA00022840"/>
    </source>
</evidence>
<evidence type="ECO:0000256" key="12">
    <source>
        <dbReference type="PROSITE-ProRule" id="PRU00560"/>
    </source>
</evidence>
<dbReference type="EMBL" id="JAHLPM010000003">
    <property type="protein sequence ID" value="MBU5437401.1"/>
    <property type="molecule type" value="Genomic_DNA"/>
</dbReference>
<evidence type="ECO:0000256" key="11">
    <source>
        <dbReference type="ARBA" id="ARBA00048988"/>
    </source>
</evidence>
<dbReference type="PROSITE" id="PS51198">
    <property type="entry name" value="UVRD_HELICASE_ATP_BIND"/>
    <property type="match status" value="1"/>
</dbReference>
<dbReference type="InterPro" id="IPR000212">
    <property type="entry name" value="DNA_helicase_UvrD/REP"/>
</dbReference>
<keyword evidence="6" id="KW-0238">DNA-binding</keyword>
<dbReference type="EC" id="5.6.2.4" evidence="10"/>
<name>A0ABS6E3B7_9FIRM</name>
<sequence length="1089" mass="128394">MEEINPQEIAITTIDKNIAVNAGAGTGKTKVLTERFVYILENGDLEEYREVESIVAITFTKKATQEMMDRIRKEIRKNFNKDPKWRRFYRDMEKANISTIHSFCSKILRENILEAKIDPLFTVLDDYTSSKLLKEAAIEELRKGIEEDERVYLMLRVFKENQISKLAKDFIQAYNLIRTVGLDFSQVKDMTLAYIDTFKITEEDISFIKDTFIYLMDRLPKNSSIYKLRDDPIWIKFFEKDYGEEELFYILEYLQGKIGSSTKEPEHTNKLKMALEKTALAKEKENKWIYETILDLLINIDKNYTLRKNEVSGLDYDDLQIIVLNLLKNDSIRKKYQNKFRYIMIDEFQDTNELQKKIFYKLATVEEKLDKSNLFVVGDPKQSIYGFRGADLDVFYDVILDVKETSNMNSITLQKNYRTVNTVLNFINNIFSQVMGDGYNELKEYHVSNNKIDVEIIEKVDLEIPSNMSKKDYSTYYESRMIAKRIKELVSKGEFKYRDFAMLFRASTKSHIYEEALKEYGIPYYNLGGKGYFCKQEVLDLINGLKAISNPFDTIANIGFLRSPMVGMADTTIYWLLREKENTLYKTMHKEISFLGEEEKGKIRKTRELLSTFYNKKTIYNISDIIEDLIETTCYLEILLLQQGGKQSVANIYKFIEIAEEYEKINGGTFEDFMVYIEEIRDNNESQAKVESEDADVVKILTIHKSKGLQFPVVIIPQMSSDNKGIYSSILFHKEKGIGLRTDNNRALYDEIRRDMEKKEFEESKRILYVAMTRAEKMLIIGNQGKDNGFKKLIKDFLDPKDYRLISEIDIEKEEYIPIKTIDDKFTKKEKRDCEKIPLLYEISGYNERMINSHSISQYLSFLDCKRRFYIDYYRKMPSIIEEDQMENQNVFLKGIDKGNIIHRFCQYYRLGLDENILIRKVCKSFGFNYNEELKLLLDPYIKNYINLYREDYDEFFVEKPFYIKVGNSHITGIIDRINIKDGKAEIVDFKTNRVYNKNKLIKKYKPQMLLYAYVVKEIMDISVDKAKILFLENGDSEDVLIEEEKLLNNLNNIQQFIDFVSINNNILDYEKSKKCSDYCEYKSLCSIE</sequence>
<feature type="binding site" evidence="12">
    <location>
        <begin position="22"/>
        <end position="29"/>
    </location>
    <ligand>
        <name>ATP</name>
        <dbReference type="ChEBI" id="CHEBI:30616"/>
    </ligand>
</feature>
<evidence type="ECO:0000256" key="2">
    <source>
        <dbReference type="ARBA" id="ARBA00022763"/>
    </source>
</evidence>
<dbReference type="InterPro" id="IPR014017">
    <property type="entry name" value="DNA_helicase_UvrD-like_C"/>
</dbReference>
<comment type="catalytic activity">
    <reaction evidence="9">
        <text>Couples ATP hydrolysis with the unwinding of duplex DNA by translocating in the 3'-5' direction.</text>
        <dbReference type="EC" id="5.6.2.4"/>
    </reaction>
</comment>
<evidence type="ECO:0000256" key="3">
    <source>
        <dbReference type="ARBA" id="ARBA00022801"/>
    </source>
</evidence>
<evidence type="ECO:0000256" key="9">
    <source>
        <dbReference type="ARBA" id="ARBA00034617"/>
    </source>
</evidence>